<dbReference type="InterPro" id="IPR000008">
    <property type="entry name" value="C2_dom"/>
</dbReference>
<dbReference type="InterPro" id="IPR013583">
    <property type="entry name" value="MCTP_C"/>
</dbReference>
<dbReference type="PANTHER" id="PTHR31425">
    <property type="entry name" value="PHOSPHORIBOSYLANTHRANILATE TRANSFERASE ISOFORM 1"/>
    <property type="match status" value="1"/>
</dbReference>
<feature type="region of interest" description="Disordered" evidence="8">
    <location>
        <begin position="60"/>
        <end position="82"/>
    </location>
</feature>
<reference evidence="11" key="1">
    <citation type="submission" date="2020-03" db="EMBL/GenBank/DDBJ databases">
        <title>A high-quality chromosome-level genome assembly of a woody plant with both climbing and erect habits, Rhamnella rubrinervis.</title>
        <authorList>
            <person name="Lu Z."/>
            <person name="Yang Y."/>
            <person name="Zhu X."/>
            <person name="Sun Y."/>
        </authorList>
    </citation>
    <scope>NUCLEOTIDE SEQUENCE</scope>
    <source>
        <strain evidence="11">BYM</strain>
        <tissue evidence="11">Leaf</tissue>
    </source>
</reference>
<keyword evidence="12" id="KW-1185">Reference proteome</keyword>
<dbReference type="SUPFAM" id="SSF49562">
    <property type="entry name" value="C2 domain (Calcium/lipid-binding domain, CaLB)"/>
    <property type="match status" value="3"/>
</dbReference>
<dbReference type="OrthoDB" id="2015333at2759"/>
<evidence type="ECO:0000256" key="9">
    <source>
        <dbReference type="SAM" id="Phobius"/>
    </source>
</evidence>
<dbReference type="Pfam" id="PF08372">
    <property type="entry name" value="PRT_C"/>
    <property type="match status" value="1"/>
</dbReference>
<evidence type="ECO:0000256" key="7">
    <source>
        <dbReference type="ARBA" id="ARBA00023136"/>
    </source>
</evidence>
<dbReference type="InterPro" id="IPR047258">
    <property type="entry name" value="C2C_MCTP_PRT_plant"/>
</dbReference>
<dbReference type="AlphaFoldDB" id="A0A8K0HD93"/>
<feature type="transmembrane region" description="Helical" evidence="9">
    <location>
        <begin position="633"/>
        <end position="656"/>
    </location>
</feature>
<keyword evidence="6 9" id="KW-1133">Transmembrane helix</keyword>
<evidence type="ECO:0000256" key="4">
    <source>
        <dbReference type="ARBA" id="ARBA00022737"/>
    </source>
</evidence>
<dbReference type="InterPro" id="IPR047259">
    <property type="entry name" value="QUIRKY-like"/>
</dbReference>
<keyword evidence="3 9" id="KW-0812">Transmembrane</keyword>
<dbReference type="CDD" id="cd08379">
    <property type="entry name" value="C2D_MCTP_PRT_plant"/>
    <property type="match status" value="1"/>
</dbReference>
<keyword evidence="7 9" id="KW-0472">Membrane</keyword>
<evidence type="ECO:0000256" key="8">
    <source>
        <dbReference type="SAM" id="MobiDB-lite"/>
    </source>
</evidence>
<dbReference type="CDD" id="cd04019">
    <property type="entry name" value="C2C_MCTP_PRT_plant"/>
    <property type="match status" value="1"/>
</dbReference>
<evidence type="ECO:0000256" key="6">
    <source>
        <dbReference type="ARBA" id="ARBA00022989"/>
    </source>
</evidence>
<feature type="transmembrane region" description="Helical" evidence="9">
    <location>
        <begin position="740"/>
        <end position="768"/>
    </location>
</feature>
<evidence type="ECO:0000256" key="2">
    <source>
        <dbReference type="ARBA" id="ARBA00007923"/>
    </source>
</evidence>
<dbReference type="InterPro" id="IPR035892">
    <property type="entry name" value="C2_domain_sf"/>
</dbReference>
<dbReference type="EMBL" id="VOIH02000003">
    <property type="protein sequence ID" value="KAF3449988.1"/>
    <property type="molecule type" value="Genomic_DNA"/>
</dbReference>
<dbReference type="GO" id="GO:0016020">
    <property type="term" value="C:membrane"/>
    <property type="evidence" value="ECO:0007669"/>
    <property type="project" value="UniProtKB-SubCell"/>
</dbReference>
<proteinExistence type="inferred from homology"/>
<evidence type="ECO:0000313" key="12">
    <source>
        <dbReference type="Proteomes" id="UP000796880"/>
    </source>
</evidence>
<feature type="compositionally biased region" description="Low complexity" evidence="8">
    <location>
        <begin position="61"/>
        <end position="82"/>
    </location>
</feature>
<keyword evidence="4" id="KW-0677">Repeat</keyword>
<keyword evidence="5" id="KW-0106">Calcium</keyword>
<comment type="subcellular location">
    <subcellularLocation>
        <location evidence="1">Membrane</location>
        <topology evidence="1">Multi-pass membrane protein</topology>
    </subcellularLocation>
</comment>
<sequence>MATTNPQRDEKPREDFSLKETSPNISSRRRASSGPITAFDLVENMHYLYVRVVKARNLKETSTTSTTAKKNGKTNATPTTPAIDPYVELRIGNFKGTTQHLEGTTNPEWNQVFAFSNEIIQSEAVEIMVKDKKANPGDDIHGRLKFDIAEVPKRVPPDSALAPQWYRLEDPKGVKVTGELMLALWKGTQADEAFPDAWHSDAAMVTGHGVSTTRSKVYLTPRLWYLRVNVIEAHDLLIRDKSGKSGLLVKITLGNMILISKVLESKSANPMWNEEFLFTAAEPFEEPLVLSVEETKAVNHKKDGVCLGKCVVSLQTVTKRETAAAAKNVWYNLESPEELVEGDGNKSVKFASKIHLRISLDGGYHVLEEPTCYISDLRPTSKSLWKPTIGVLELGILSASGLLLLNPNNKRVDAYCVAKYGQKWVRTRTIANSFAPKWNEQYTWEVYDPCTVISIGVFDNGCVKGPEGEATKDLRIGKVRIRLSTLETNRIYTLSYPLVVLQPSGVKKMGEIQLAVRFSCSSYLSMLQTYTRTLLPLMHYILPLSVAQVESLRHQASFNIWLRLNRAEPPLRREVVNYMLDSDAQQWSLRRSKANHARLANLFGGLVTVYQWFDKTRKWTNPVTTVIVHILYVFLLFFPNLILTTMLLYFAVVGIFRYRKRPRNPPHMDTQLSHAYAVNSDELDEEFDPLPTRKTDEILKIRYDRLRLCAGRIQTLLGDLATQGERLQALLSWRDPRATALFVVFCVVAAIVNFAISSRFLFILWGFYMLRHPTLRKNIPSFLQNFHRRMPAKTDSMF</sequence>
<accession>A0A8K0HD93</accession>
<dbReference type="InterPro" id="IPR047255">
    <property type="entry name" value="C2D_MCTP_PRT_plant"/>
</dbReference>
<evidence type="ECO:0000313" key="11">
    <source>
        <dbReference type="EMBL" id="KAF3449988.1"/>
    </source>
</evidence>
<evidence type="ECO:0000256" key="3">
    <source>
        <dbReference type="ARBA" id="ARBA00022692"/>
    </source>
</evidence>
<comment type="similarity">
    <text evidence="2">Belongs to the MCTP family.</text>
</comment>
<dbReference type="FunFam" id="2.60.40.150:FF:000090">
    <property type="entry name" value="C2 domain-containing protein"/>
    <property type="match status" value="1"/>
</dbReference>
<comment type="caution">
    <text evidence="11">The sequence shown here is derived from an EMBL/GenBank/DDBJ whole genome shotgun (WGS) entry which is preliminary data.</text>
</comment>
<dbReference type="PROSITE" id="PS50004">
    <property type="entry name" value="C2"/>
    <property type="match status" value="3"/>
</dbReference>
<feature type="domain" description="C2" evidence="10">
    <location>
        <begin position="204"/>
        <end position="331"/>
    </location>
</feature>
<dbReference type="Pfam" id="PF00168">
    <property type="entry name" value="C2"/>
    <property type="match status" value="3"/>
</dbReference>
<dbReference type="Gene3D" id="2.60.40.150">
    <property type="entry name" value="C2 domain"/>
    <property type="match status" value="3"/>
</dbReference>
<feature type="domain" description="C2" evidence="10">
    <location>
        <begin position="29"/>
        <end position="166"/>
    </location>
</feature>
<protein>
    <recommendedName>
        <fullName evidence="10">C2 domain-containing protein</fullName>
    </recommendedName>
</protein>
<evidence type="ECO:0000259" key="10">
    <source>
        <dbReference type="PROSITE" id="PS50004"/>
    </source>
</evidence>
<feature type="domain" description="C2" evidence="10">
    <location>
        <begin position="373"/>
        <end position="496"/>
    </location>
</feature>
<dbReference type="Proteomes" id="UP000796880">
    <property type="component" value="Unassembled WGS sequence"/>
</dbReference>
<dbReference type="CDD" id="cd08378">
    <property type="entry name" value="C2B_MCTP_PRT_plant"/>
    <property type="match status" value="1"/>
</dbReference>
<dbReference type="PANTHER" id="PTHR31425:SF50">
    <property type="entry name" value="FT-INTERACTING PROTEIN 3-RELATED"/>
    <property type="match status" value="1"/>
</dbReference>
<dbReference type="SMART" id="SM00239">
    <property type="entry name" value="C2"/>
    <property type="match status" value="3"/>
</dbReference>
<gene>
    <name evidence="11" type="ORF">FNV43_RR06067</name>
</gene>
<dbReference type="InterPro" id="IPR047257">
    <property type="entry name" value="C2B_MCTP_PRT_plant"/>
</dbReference>
<feature type="compositionally biased region" description="Basic and acidic residues" evidence="8">
    <location>
        <begin position="7"/>
        <end position="18"/>
    </location>
</feature>
<organism evidence="11 12">
    <name type="scientific">Rhamnella rubrinervis</name>
    <dbReference type="NCBI Taxonomy" id="2594499"/>
    <lineage>
        <taxon>Eukaryota</taxon>
        <taxon>Viridiplantae</taxon>
        <taxon>Streptophyta</taxon>
        <taxon>Embryophyta</taxon>
        <taxon>Tracheophyta</taxon>
        <taxon>Spermatophyta</taxon>
        <taxon>Magnoliopsida</taxon>
        <taxon>eudicotyledons</taxon>
        <taxon>Gunneridae</taxon>
        <taxon>Pentapetalae</taxon>
        <taxon>rosids</taxon>
        <taxon>fabids</taxon>
        <taxon>Rosales</taxon>
        <taxon>Rhamnaceae</taxon>
        <taxon>rhamnoid group</taxon>
        <taxon>Rhamneae</taxon>
        <taxon>Rhamnella</taxon>
    </lineage>
</organism>
<name>A0A8K0HD93_9ROSA</name>
<evidence type="ECO:0000256" key="1">
    <source>
        <dbReference type="ARBA" id="ARBA00004141"/>
    </source>
</evidence>
<evidence type="ECO:0000256" key="5">
    <source>
        <dbReference type="ARBA" id="ARBA00022837"/>
    </source>
</evidence>
<feature type="region of interest" description="Disordered" evidence="8">
    <location>
        <begin position="1"/>
        <end position="33"/>
    </location>
</feature>